<sequence>MQVPSKPNAPSLVPEIWQEIFPYLPSHDIFNSTLTCRYFRLLAQPLYFRNIVFRPYVINRNNTATGRRCRPSEEACIRLVRRLKFCTSEAIAAGVRHLIIRPVESNLEVLKHAGDDMKDSMLYAVLDHLPKFVASESITFINLWWTPPLWREFRPVPRLKELLIIDCSLEAGESDDTICRLQIPHLLISSSCRTFATENWLSVVTATHIAFDITLIGPSEPEDLHLQPITMRHLQSLATSVTPDTLSSLAEVLGQKPPLEKLGVVLLRSDVQVNYSDILNSFPRTALPLLDTFHGPYELFRRLSTDGSWHNLRDLVFDGTVCEAAMLTGILRELGKATTALESLEYLSIDSTEQLYLATLSTFHHLKYLRMGFVRTLADGPAPVDAYNQGEFLLALSAMTFPSGIKKLAIAYQRENGNWAPTQRTWHSTKGILEQKNPTLLKYAITARGRHEVVWRRDDGSAPFTCAPHLAATCAHCEEYLFGKHPPLFPII</sequence>
<keyword evidence="2" id="KW-1185">Reference proteome</keyword>
<dbReference type="EMBL" id="KN832974">
    <property type="protein sequence ID" value="KIM89945.1"/>
    <property type="molecule type" value="Genomic_DNA"/>
</dbReference>
<dbReference type="HOGENOM" id="CLU_031895_0_0_1"/>
<dbReference type="Proteomes" id="UP000054166">
    <property type="component" value="Unassembled WGS sequence"/>
</dbReference>
<dbReference type="InParanoid" id="A0A0C3G124"/>
<reference evidence="2" key="2">
    <citation type="submission" date="2015-01" db="EMBL/GenBank/DDBJ databases">
        <title>Evolutionary Origins and Diversification of the Mycorrhizal Mutualists.</title>
        <authorList>
            <consortium name="DOE Joint Genome Institute"/>
            <consortium name="Mycorrhizal Genomics Consortium"/>
            <person name="Kohler A."/>
            <person name="Kuo A."/>
            <person name="Nagy L.G."/>
            <person name="Floudas D."/>
            <person name="Copeland A."/>
            <person name="Barry K.W."/>
            <person name="Cichocki N."/>
            <person name="Veneault-Fourrey C."/>
            <person name="LaButti K."/>
            <person name="Lindquist E.A."/>
            <person name="Lipzen A."/>
            <person name="Lundell T."/>
            <person name="Morin E."/>
            <person name="Murat C."/>
            <person name="Riley R."/>
            <person name="Ohm R."/>
            <person name="Sun H."/>
            <person name="Tunlid A."/>
            <person name="Henrissat B."/>
            <person name="Grigoriev I.V."/>
            <person name="Hibbett D.S."/>
            <person name="Martin F."/>
        </authorList>
    </citation>
    <scope>NUCLEOTIDE SEQUENCE [LARGE SCALE GENOMIC DNA]</scope>
    <source>
        <strain evidence="2">F 1598</strain>
    </source>
</reference>
<evidence type="ECO:0000313" key="1">
    <source>
        <dbReference type="EMBL" id="KIM89945.1"/>
    </source>
</evidence>
<gene>
    <name evidence="1" type="ORF">PILCRDRAFT_201968</name>
</gene>
<evidence type="ECO:0000313" key="2">
    <source>
        <dbReference type="Proteomes" id="UP000054166"/>
    </source>
</evidence>
<organism evidence="1 2">
    <name type="scientific">Piloderma croceum (strain F 1598)</name>
    <dbReference type="NCBI Taxonomy" id="765440"/>
    <lineage>
        <taxon>Eukaryota</taxon>
        <taxon>Fungi</taxon>
        <taxon>Dikarya</taxon>
        <taxon>Basidiomycota</taxon>
        <taxon>Agaricomycotina</taxon>
        <taxon>Agaricomycetes</taxon>
        <taxon>Agaricomycetidae</taxon>
        <taxon>Atheliales</taxon>
        <taxon>Atheliaceae</taxon>
        <taxon>Piloderma</taxon>
    </lineage>
</organism>
<dbReference type="AlphaFoldDB" id="A0A0C3G124"/>
<dbReference type="SUPFAM" id="SSF81383">
    <property type="entry name" value="F-box domain"/>
    <property type="match status" value="1"/>
</dbReference>
<accession>A0A0C3G124</accession>
<dbReference type="InterPro" id="IPR036047">
    <property type="entry name" value="F-box-like_dom_sf"/>
</dbReference>
<name>A0A0C3G124_PILCF</name>
<dbReference type="CDD" id="cd09917">
    <property type="entry name" value="F-box_SF"/>
    <property type="match status" value="1"/>
</dbReference>
<dbReference type="OrthoDB" id="2864564at2759"/>
<protein>
    <submittedName>
        <fullName evidence="1">Uncharacterized protein</fullName>
    </submittedName>
</protein>
<reference evidence="1 2" key="1">
    <citation type="submission" date="2014-04" db="EMBL/GenBank/DDBJ databases">
        <authorList>
            <consortium name="DOE Joint Genome Institute"/>
            <person name="Kuo A."/>
            <person name="Tarkka M."/>
            <person name="Buscot F."/>
            <person name="Kohler A."/>
            <person name="Nagy L.G."/>
            <person name="Floudas D."/>
            <person name="Copeland A."/>
            <person name="Barry K.W."/>
            <person name="Cichocki N."/>
            <person name="Veneault-Fourrey C."/>
            <person name="LaButti K."/>
            <person name="Lindquist E.A."/>
            <person name="Lipzen A."/>
            <person name="Lundell T."/>
            <person name="Morin E."/>
            <person name="Murat C."/>
            <person name="Sun H."/>
            <person name="Tunlid A."/>
            <person name="Henrissat B."/>
            <person name="Grigoriev I.V."/>
            <person name="Hibbett D.S."/>
            <person name="Martin F."/>
            <person name="Nordberg H.P."/>
            <person name="Cantor M.N."/>
            <person name="Hua S.X."/>
        </authorList>
    </citation>
    <scope>NUCLEOTIDE SEQUENCE [LARGE SCALE GENOMIC DNA]</scope>
    <source>
        <strain evidence="1 2">F 1598</strain>
    </source>
</reference>
<proteinExistence type="predicted"/>